<evidence type="ECO:0000259" key="11">
    <source>
        <dbReference type="Pfam" id="PF01478"/>
    </source>
</evidence>
<evidence type="ECO:0000256" key="2">
    <source>
        <dbReference type="ARBA" id="ARBA00005801"/>
    </source>
</evidence>
<comment type="catalytic activity">
    <reaction evidence="9">
        <text>Typically cleaves a -Gly-|-Phe- bond to release an N-terminal, basic peptide of 5-8 residues from type IV prepilin, and then N-methylates the new N-terminal amino group, the methyl donor being S-adenosyl-L-methionine.</text>
        <dbReference type="EC" id="3.4.23.43"/>
    </reaction>
</comment>
<organism evidence="13 14">
    <name type="scientific">Balneatrix alpica</name>
    <dbReference type="NCBI Taxonomy" id="75684"/>
    <lineage>
        <taxon>Bacteria</taxon>
        <taxon>Pseudomonadati</taxon>
        <taxon>Pseudomonadota</taxon>
        <taxon>Gammaproteobacteria</taxon>
        <taxon>Oceanospirillales</taxon>
        <taxon>Balneatrichaceae</taxon>
        <taxon>Balneatrix</taxon>
    </lineage>
</organism>
<evidence type="ECO:0000313" key="14">
    <source>
        <dbReference type="Proteomes" id="UP001589628"/>
    </source>
</evidence>
<comment type="similarity">
    <text evidence="2 8">Belongs to the peptidase A24 family.</text>
</comment>
<dbReference type="InterPro" id="IPR050882">
    <property type="entry name" value="Prepilin_peptidase/N-MTase"/>
</dbReference>
<evidence type="ECO:0000256" key="7">
    <source>
        <dbReference type="ARBA" id="ARBA00023136"/>
    </source>
</evidence>
<dbReference type="PANTHER" id="PTHR30487">
    <property type="entry name" value="TYPE 4 PREPILIN-LIKE PROTEINS LEADER PEPTIDE-PROCESSING ENZYME"/>
    <property type="match status" value="1"/>
</dbReference>
<comment type="function">
    <text evidence="9">Plays an essential role in type IV pili and type II pseudopili formation by proteolytically removing the leader sequence from substrate proteins and subsequently monomethylating the alpha-amino group of the newly exposed N-terminal phenylalanine.</text>
</comment>
<dbReference type="GO" id="GO:0016787">
    <property type="term" value="F:hydrolase activity"/>
    <property type="evidence" value="ECO:0007669"/>
    <property type="project" value="UniProtKB-KW"/>
</dbReference>
<dbReference type="EC" id="3.4.23.43" evidence="9"/>
<evidence type="ECO:0000256" key="10">
    <source>
        <dbReference type="SAM" id="Phobius"/>
    </source>
</evidence>
<dbReference type="Pfam" id="PF06750">
    <property type="entry name" value="A24_N_bact"/>
    <property type="match status" value="1"/>
</dbReference>
<dbReference type="InterPro" id="IPR014032">
    <property type="entry name" value="Peptidase_A24A_bac"/>
</dbReference>
<comment type="caution">
    <text evidence="13">The sequence shown here is derived from an EMBL/GenBank/DDBJ whole genome shotgun (WGS) entry which is preliminary data.</text>
</comment>
<dbReference type="PANTHER" id="PTHR30487:SF0">
    <property type="entry name" value="PREPILIN LEADER PEPTIDASE_N-METHYLTRANSFERASE-RELATED"/>
    <property type="match status" value="1"/>
</dbReference>
<evidence type="ECO:0000256" key="9">
    <source>
        <dbReference type="RuleBase" id="RU003794"/>
    </source>
</evidence>
<keyword evidence="9" id="KW-0808">Transferase</keyword>
<dbReference type="Gene3D" id="1.20.120.1220">
    <property type="match status" value="1"/>
</dbReference>
<keyword evidence="9" id="KW-0511">Multifunctional enzyme</keyword>
<evidence type="ECO:0000256" key="3">
    <source>
        <dbReference type="ARBA" id="ARBA00022475"/>
    </source>
</evidence>
<evidence type="ECO:0000259" key="12">
    <source>
        <dbReference type="Pfam" id="PF06750"/>
    </source>
</evidence>
<protein>
    <recommendedName>
        <fullName evidence="9">Prepilin leader peptidase/N-methyltransferase</fullName>
        <ecNumber evidence="9">2.1.1.-</ecNumber>
        <ecNumber evidence="9">3.4.23.43</ecNumber>
    </recommendedName>
</protein>
<dbReference type="InterPro" id="IPR010627">
    <property type="entry name" value="Prepilin_pept_A24_N"/>
</dbReference>
<feature type="transmembrane region" description="Helical" evidence="10">
    <location>
        <begin position="254"/>
        <end position="275"/>
    </location>
</feature>
<proteinExistence type="inferred from homology"/>
<reference evidence="13 14" key="1">
    <citation type="submission" date="2024-09" db="EMBL/GenBank/DDBJ databases">
        <authorList>
            <person name="Sun Q."/>
            <person name="Mori K."/>
        </authorList>
    </citation>
    <scope>NUCLEOTIDE SEQUENCE [LARGE SCALE GENOMIC DNA]</scope>
    <source>
        <strain evidence="13 14">ATCC 51285</strain>
    </source>
</reference>
<keyword evidence="7 10" id="KW-0472">Membrane</keyword>
<dbReference type="EC" id="2.1.1.-" evidence="9"/>
<sequence length="280" mass="31326">MQQALTDPVWGPALIALFGLMFGSFFNVVIYRLPRWLQQQWRQECQLYLDMPNEPAPRFNLCWPASHCPHCQTPLAWWHNLPLISFILLRGRCQHCQGAISWRYPLVELGTALLWGLIWLQLGANWLSLCLILAASMLWILFWIDAEHQLLPDILTLPLLWAGLLSTSLTAYQPLADAVWGATLGYLSLWSLYWLFKLATGKEGFGYGDFKLLAALGAWTGPWTLPWLLLAASVTGLFYAGVLRVLGKLAAGQAFAFGPALVLAGGAILLLQHLYPSLLP</sequence>
<keyword evidence="6 10" id="KW-1133">Transmembrane helix</keyword>
<feature type="domain" description="Prepilin type IV endopeptidase peptidase" evidence="11">
    <location>
        <begin position="133"/>
        <end position="240"/>
    </location>
</feature>
<feature type="transmembrane region" description="Helical" evidence="10">
    <location>
        <begin position="12"/>
        <end position="33"/>
    </location>
</feature>
<dbReference type="PRINTS" id="PR00864">
    <property type="entry name" value="PREPILNPTASE"/>
</dbReference>
<accession>A0ABV5Z817</accession>
<dbReference type="InterPro" id="IPR000045">
    <property type="entry name" value="Prepilin_IV_endopep_pep"/>
</dbReference>
<evidence type="ECO:0000256" key="5">
    <source>
        <dbReference type="ARBA" id="ARBA00022692"/>
    </source>
</evidence>
<feature type="transmembrane region" description="Helical" evidence="10">
    <location>
        <begin position="151"/>
        <end position="172"/>
    </location>
</feature>
<evidence type="ECO:0000256" key="8">
    <source>
        <dbReference type="RuleBase" id="RU003793"/>
    </source>
</evidence>
<dbReference type="RefSeq" id="WP_027313014.1">
    <property type="nucleotide sequence ID" value="NZ_JBHLZN010000001.1"/>
</dbReference>
<feature type="transmembrane region" description="Helical" evidence="10">
    <location>
        <begin position="178"/>
        <end position="196"/>
    </location>
</feature>
<comment type="subcellular location">
    <subcellularLocation>
        <location evidence="1">Cell inner membrane</location>
        <topology evidence="1">Multi-pass membrane protein</topology>
    </subcellularLocation>
    <subcellularLocation>
        <location evidence="9">Cell membrane</location>
        <topology evidence="9">Multi-pass membrane protein</topology>
    </subcellularLocation>
</comment>
<name>A0ABV5Z817_9GAMM</name>
<feature type="transmembrane region" description="Helical" evidence="10">
    <location>
        <begin position="126"/>
        <end position="144"/>
    </location>
</feature>
<dbReference type="EMBL" id="JBHLZN010000001">
    <property type="protein sequence ID" value="MFB9885423.1"/>
    <property type="molecule type" value="Genomic_DNA"/>
</dbReference>
<evidence type="ECO:0000313" key="13">
    <source>
        <dbReference type="EMBL" id="MFB9885423.1"/>
    </source>
</evidence>
<keyword evidence="5 9" id="KW-0812">Transmembrane</keyword>
<feature type="domain" description="Prepilin peptidase A24 N-terminal" evidence="12">
    <location>
        <begin position="17"/>
        <end position="121"/>
    </location>
</feature>
<keyword evidence="9" id="KW-0645">Protease</keyword>
<evidence type="ECO:0000256" key="4">
    <source>
        <dbReference type="ARBA" id="ARBA00022519"/>
    </source>
</evidence>
<dbReference type="Pfam" id="PF01478">
    <property type="entry name" value="Peptidase_A24"/>
    <property type="match status" value="1"/>
</dbReference>
<keyword evidence="3" id="KW-1003">Cell membrane</keyword>
<feature type="transmembrane region" description="Helical" evidence="10">
    <location>
        <begin position="227"/>
        <end position="247"/>
    </location>
</feature>
<keyword evidence="14" id="KW-1185">Reference proteome</keyword>
<keyword evidence="9" id="KW-0489">Methyltransferase</keyword>
<evidence type="ECO:0000256" key="6">
    <source>
        <dbReference type="ARBA" id="ARBA00022989"/>
    </source>
</evidence>
<keyword evidence="9 13" id="KW-0378">Hydrolase</keyword>
<keyword evidence="4" id="KW-0997">Cell inner membrane</keyword>
<dbReference type="Proteomes" id="UP001589628">
    <property type="component" value="Unassembled WGS sequence"/>
</dbReference>
<gene>
    <name evidence="13" type="ORF">ACFFLH_03220</name>
</gene>
<evidence type="ECO:0000256" key="1">
    <source>
        <dbReference type="ARBA" id="ARBA00004429"/>
    </source>
</evidence>